<dbReference type="NCBIfam" id="TIGR01280">
    <property type="entry name" value="xseB"/>
    <property type="match status" value="1"/>
</dbReference>
<dbReference type="EMBL" id="CP001804">
    <property type="protein sequence ID" value="ACY18384.1"/>
    <property type="molecule type" value="Genomic_DNA"/>
</dbReference>
<dbReference type="OrthoDB" id="5523157at2"/>
<dbReference type="PANTHER" id="PTHR34137:SF1">
    <property type="entry name" value="EXODEOXYRIBONUCLEASE 7 SMALL SUBUNIT"/>
    <property type="match status" value="1"/>
</dbReference>
<dbReference type="GO" id="GO:0006308">
    <property type="term" value="P:DNA catabolic process"/>
    <property type="evidence" value="ECO:0007669"/>
    <property type="project" value="UniProtKB-UniRule"/>
</dbReference>
<gene>
    <name evidence="6" type="primary">xseB</name>
    <name evidence="8" type="ordered locus">Hoch_5909</name>
</gene>
<evidence type="ECO:0000256" key="7">
    <source>
        <dbReference type="SAM" id="MobiDB-lite"/>
    </source>
</evidence>
<comment type="catalytic activity">
    <reaction evidence="6">
        <text>Exonucleolytic cleavage in either 5'- to 3'- or 3'- to 5'-direction to yield nucleoside 5'-phosphates.</text>
        <dbReference type="EC" id="3.1.11.6"/>
    </reaction>
</comment>
<evidence type="ECO:0000256" key="2">
    <source>
        <dbReference type="ARBA" id="ARBA00022490"/>
    </source>
</evidence>
<keyword evidence="5 6" id="KW-0269">Exonuclease</keyword>
<evidence type="ECO:0000313" key="9">
    <source>
        <dbReference type="Proteomes" id="UP000001880"/>
    </source>
</evidence>
<evidence type="ECO:0000256" key="4">
    <source>
        <dbReference type="ARBA" id="ARBA00022801"/>
    </source>
</evidence>
<accession>D0LIM8</accession>
<dbReference type="KEGG" id="hoh:Hoch_5909"/>
<reference evidence="8 9" key="1">
    <citation type="journal article" date="2010" name="Stand. Genomic Sci.">
        <title>Complete genome sequence of Haliangium ochraceum type strain (SMP-2).</title>
        <authorList>
            <consortium name="US DOE Joint Genome Institute (JGI-PGF)"/>
            <person name="Ivanova N."/>
            <person name="Daum C."/>
            <person name="Lang E."/>
            <person name="Abt B."/>
            <person name="Kopitz M."/>
            <person name="Saunders E."/>
            <person name="Lapidus A."/>
            <person name="Lucas S."/>
            <person name="Glavina Del Rio T."/>
            <person name="Nolan M."/>
            <person name="Tice H."/>
            <person name="Copeland A."/>
            <person name="Cheng J.F."/>
            <person name="Chen F."/>
            <person name="Bruce D."/>
            <person name="Goodwin L."/>
            <person name="Pitluck S."/>
            <person name="Mavromatis K."/>
            <person name="Pati A."/>
            <person name="Mikhailova N."/>
            <person name="Chen A."/>
            <person name="Palaniappan K."/>
            <person name="Land M."/>
            <person name="Hauser L."/>
            <person name="Chang Y.J."/>
            <person name="Jeffries C.D."/>
            <person name="Detter J.C."/>
            <person name="Brettin T."/>
            <person name="Rohde M."/>
            <person name="Goker M."/>
            <person name="Bristow J."/>
            <person name="Markowitz V."/>
            <person name="Eisen J.A."/>
            <person name="Hugenholtz P."/>
            <person name="Kyrpides N.C."/>
            <person name="Klenk H.P."/>
        </authorList>
    </citation>
    <scope>NUCLEOTIDE SEQUENCE [LARGE SCALE GENOMIC DNA]</scope>
    <source>
        <strain evidence="9">DSM 14365 / CIP 107738 / JCM 11303 / AJ 13395 / SMP-2</strain>
    </source>
</reference>
<dbReference type="PANTHER" id="PTHR34137">
    <property type="entry name" value="EXODEOXYRIBONUCLEASE 7 SMALL SUBUNIT"/>
    <property type="match status" value="1"/>
</dbReference>
<comment type="function">
    <text evidence="6">Bidirectionally degrades single-stranded DNA into large acid-insoluble oligonucleotides, which are then degraded further into small acid-soluble oligonucleotides.</text>
</comment>
<name>D0LIM8_HALO1</name>
<protein>
    <recommendedName>
        <fullName evidence="6">Exodeoxyribonuclease 7 small subunit</fullName>
        <ecNumber evidence="6">3.1.11.6</ecNumber>
    </recommendedName>
    <alternativeName>
        <fullName evidence="6">Exodeoxyribonuclease VII small subunit</fullName>
        <shortName evidence="6">Exonuclease VII small subunit</shortName>
    </alternativeName>
</protein>
<dbReference type="Pfam" id="PF02609">
    <property type="entry name" value="Exonuc_VII_S"/>
    <property type="match status" value="1"/>
</dbReference>
<dbReference type="HAMAP" id="MF_00337">
    <property type="entry name" value="Exonuc_7_S"/>
    <property type="match status" value="1"/>
</dbReference>
<dbReference type="STRING" id="502025.Hoch_5909"/>
<feature type="region of interest" description="Disordered" evidence="7">
    <location>
        <begin position="77"/>
        <end position="101"/>
    </location>
</feature>
<dbReference type="Proteomes" id="UP000001880">
    <property type="component" value="Chromosome"/>
</dbReference>
<organism evidence="8 9">
    <name type="scientific">Haliangium ochraceum (strain DSM 14365 / JCM 11303 / SMP-2)</name>
    <dbReference type="NCBI Taxonomy" id="502025"/>
    <lineage>
        <taxon>Bacteria</taxon>
        <taxon>Pseudomonadati</taxon>
        <taxon>Myxococcota</taxon>
        <taxon>Polyangia</taxon>
        <taxon>Haliangiales</taxon>
        <taxon>Kofleriaceae</taxon>
        <taxon>Haliangium</taxon>
    </lineage>
</organism>
<evidence type="ECO:0000256" key="1">
    <source>
        <dbReference type="ARBA" id="ARBA00009998"/>
    </source>
</evidence>
<comment type="subunit">
    <text evidence="6">Heterooligomer composed of large and small subunits.</text>
</comment>
<dbReference type="InterPro" id="IPR037004">
    <property type="entry name" value="Exonuc_VII_ssu_sf"/>
</dbReference>
<keyword evidence="4 6" id="KW-0378">Hydrolase</keyword>
<evidence type="ECO:0000256" key="5">
    <source>
        <dbReference type="ARBA" id="ARBA00022839"/>
    </source>
</evidence>
<dbReference type="Gene3D" id="1.10.287.1040">
    <property type="entry name" value="Exonuclease VII, small subunit"/>
    <property type="match status" value="1"/>
</dbReference>
<comment type="similarity">
    <text evidence="1 6">Belongs to the XseB family.</text>
</comment>
<comment type="subcellular location">
    <subcellularLocation>
        <location evidence="6">Cytoplasm</location>
    </subcellularLocation>
</comment>
<feature type="compositionally biased region" description="Acidic residues" evidence="7">
    <location>
        <begin position="87"/>
        <end position="101"/>
    </location>
</feature>
<dbReference type="GO" id="GO:0009318">
    <property type="term" value="C:exodeoxyribonuclease VII complex"/>
    <property type="evidence" value="ECO:0007669"/>
    <property type="project" value="UniProtKB-UniRule"/>
</dbReference>
<dbReference type="EC" id="3.1.11.6" evidence="6"/>
<keyword evidence="2 6" id="KW-0963">Cytoplasm</keyword>
<evidence type="ECO:0000256" key="3">
    <source>
        <dbReference type="ARBA" id="ARBA00022722"/>
    </source>
</evidence>
<evidence type="ECO:0000256" key="6">
    <source>
        <dbReference type="HAMAP-Rule" id="MF_00337"/>
    </source>
</evidence>
<proteinExistence type="inferred from homology"/>
<dbReference type="GO" id="GO:0005829">
    <property type="term" value="C:cytosol"/>
    <property type="evidence" value="ECO:0007669"/>
    <property type="project" value="TreeGrafter"/>
</dbReference>
<sequence length="101" mass="11164">MSDSNPSLTTEDIDALGFDHVLRRLRGVVNQLETGQLSLEESLRVYEEGVALARRGHQVLDGAESRVELLIQDGAREGDAATVPFDEPVEQSERDDDDEGR</sequence>
<dbReference type="RefSeq" id="WP_012830976.1">
    <property type="nucleotide sequence ID" value="NC_013440.1"/>
</dbReference>
<evidence type="ECO:0000313" key="8">
    <source>
        <dbReference type="EMBL" id="ACY18384.1"/>
    </source>
</evidence>
<keyword evidence="9" id="KW-1185">Reference proteome</keyword>
<dbReference type="AlphaFoldDB" id="D0LIM8"/>
<dbReference type="eggNOG" id="COG1722">
    <property type="taxonomic scope" value="Bacteria"/>
</dbReference>
<dbReference type="HOGENOM" id="CLU_145918_3_3_7"/>
<dbReference type="GO" id="GO:0008855">
    <property type="term" value="F:exodeoxyribonuclease VII activity"/>
    <property type="evidence" value="ECO:0007669"/>
    <property type="project" value="UniProtKB-UniRule"/>
</dbReference>
<dbReference type="InterPro" id="IPR003761">
    <property type="entry name" value="Exonuc_VII_S"/>
</dbReference>
<keyword evidence="3 6" id="KW-0540">Nuclease</keyword>
<dbReference type="SUPFAM" id="SSF116842">
    <property type="entry name" value="XseB-like"/>
    <property type="match status" value="1"/>
</dbReference>